<dbReference type="GO" id="GO:0008270">
    <property type="term" value="F:zinc ion binding"/>
    <property type="evidence" value="ECO:0007669"/>
    <property type="project" value="InterPro"/>
</dbReference>
<keyword evidence="6" id="KW-0121">Carboxypeptidase</keyword>
<evidence type="ECO:0000256" key="15">
    <source>
        <dbReference type="ARBA" id="ARBA00023157"/>
    </source>
</evidence>
<comment type="subcellular location">
    <subcellularLocation>
        <location evidence="3">Secreted</location>
    </subcellularLocation>
</comment>
<reference evidence="19" key="1">
    <citation type="journal article" date="2010" name="Science">
        <title>Plasticity of animal genome architecture unmasked by rapid evolution of a pelagic tunicate.</title>
        <authorList>
            <person name="Denoeud F."/>
            <person name="Henriet S."/>
            <person name="Mungpakdee S."/>
            <person name="Aury J.M."/>
            <person name="Da Silva C."/>
            <person name="Brinkmann H."/>
            <person name="Mikhaleva J."/>
            <person name="Olsen L.C."/>
            <person name="Jubin C."/>
            <person name="Canestro C."/>
            <person name="Bouquet J.M."/>
            <person name="Danks G."/>
            <person name="Poulain J."/>
            <person name="Campsteijn C."/>
            <person name="Adamski M."/>
            <person name="Cross I."/>
            <person name="Yadetie F."/>
            <person name="Muffato M."/>
            <person name="Louis A."/>
            <person name="Butcher S."/>
            <person name="Tsagkogeorga G."/>
            <person name="Konrad A."/>
            <person name="Singh S."/>
            <person name="Jensen M.F."/>
            <person name="Cong E.H."/>
            <person name="Eikeseth-Otteraa H."/>
            <person name="Noel B."/>
            <person name="Anthouard V."/>
            <person name="Porcel B.M."/>
            <person name="Kachouri-Lafond R."/>
            <person name="Nishino A."/>
            <person name="Ugolini M."/>
            <person name="Chourrout P."/>
            <person name="Nishida H."/>
            <person name="Aasland R."/>
            <person name="Huzurbazar S."/>
            <person name="Westhof E."/>
            <person name="Delsuc F."/>
            <person name="Lehrach H."/>
            <person name="Reinhardt R."/>
            <person name="Weissenbach J."/>
            <person name="Roy S.W."/>
            <person name="Artiguenave F."/>
            <person name="Postlethwait J.H."/>
            <person name="Manak J.R."/>
            <person name="Thompson E.M."/>
            <person name="Jaillon O."/>
            <person name="Du Pasquier L."/>
            <person name="Boudinot P."/>
            <person name="Liberles D.A."/>
            <person name="Volff J.N."/>
            <person name="Philippe H."/>
            <person name="Lenhard B."/>
            <person name="Roest Crollius H."/>
            <person name="Wincker P."/>
            <person name="Chourrout D."/>
        </authorList>
    </citation>
    <scope>NUCLEOTIDE SEQUENCE [LARGE SCALE GENOMIC DNA]</scope>
</reference>
<keyword evidence="9" id="KW-0732">Signal</keyword>
<protein>
    <recommendedName>
        <fullName evidence="18">Peptidase M14 domain-containing protein</fullName>
    </recommendedName>
</protein>
<dbReference type="PROSITE" id="PS52035">
    <property type="entry name" value="PEPTIDASE_M14"/>
    <property type="match status" value="1"/>
</dbReference>
<evidence type="ECO:0000256" key="13">
    <source>
        <dbReference type="ARBA" id="ARBA00023049"/>
    </source>
</evidence>
<dbReference type="InterPro" id="IPR000834">
    <property type="entry name" value="Peptidase_M14"/>
</dbReference>
<dbReference type="Proteomes" id="UP000011014">
    <property type="component" value="Unassembled WGS sequence"/>
</dbReference>
<keyword evidence="13" id="KW-0482">Metalloprotease</keyword>
<organism evidence="19">
    <name type="scientific">Oikopleura dioica</name>
    <name type="common">Tunicate</name>
    <dbReference type="NCBI Taxonomy" id="34765"/>
    <lineage>
        <taxon>Eukaryota</taxon>
        <taxon>Metazoa</taxon>
        <taxon>Chordata</taxon>
        <taxon>Tunicata</taxon>
        <taxon>Appendicularia</taxon>
        <taxon>Copelata</taxon>
        <taxon>Oikopleuridae</taxon>
        <taxon>Oikopleura</taxon>
    </lineage>
</organism>
<feature type="active site" description="Proton donor/acceptor" evidence="17">
    <location>
        <position position="455"/>
    </location>
</feature>
<dbReference type="Gene3D" id="3.30.70.340">
    <property type="entry name" value="Metallocarboxypeptidase-like"/>
    <property type="match status" value="1"/>
</dbReference>
<evidence type="ECO:0000256" key="11">
    <source>
        <dbReference type="ARBA" id="ARBA00022833"/>
    </source>
</evidence>
<comment type="function">
    <text evidence="16">Involved in the digestion of the blood meal.</text>
</comment>
<dbReference type="Pfam" id="PF00246">
    <property type="entry name" value="Peptidase_M14"/>
    <property type="match status" value="1"/>
</dbReference>
<proteinExistence type="inferred from homology"/>
<evidence type="ECO:0000256" key="5">
    <source>
        <dbReference type="ARBA" id="ARBA00022525"/>
    </source>
</evidence>
<feature type="domain" description="Peptidase M14" evidence="18">
    <location>
        <begin position="197"/>
        <end position="489"/>
    </location>
</feature>
<evidence type="ECO:0000256" key="12">
    <source>
        <dbReference type="ARBA" id="ARBA00023026"/>
    </source>
</evidence>
<evidence type="ECO:0000256" key="3">
    <source>
        <dbReference type="ARBA" id="ARBA00004613"/>
    </source>
</evidence>
<evidence type="ECO:0000256" key="8">
    <source>
        <dbReference type="ARBA" id="ARBA00022723"/>
    </source>
</evidence>
<evidence type="ECO:0000256" key="1">
    <source>
        <dbReference type="ARBA" id="ARBA00001947"/>
    </source>
</evidence>
<evidence type="ECO:0000256" key="2">
    <source>
        <dbReference type="ARBA" id="ARBA00003091"/>
    </source>
</evidence>
<evidence type="ECO:0000256" key="16">
    <source>
        <dbReference type="ARBA" id="ARBA00057299"/>
    </source>
</evidence>
<dbReference type="GO" id="GO:0004181">
    <property type="term" value="F:metallocarboxypeptidase activity"/>
    <property type="evidence" value="ECO:0007669"/>
    <property type="project" value="InterPro"/>
</dbReference>
<evidence type="ECO:0000256" key="10">
    <source>
        <dbReference type="ARBA" id="ARBA00022801"/>
    </source>
</evidence>
<evidence type="ECO:0000256" key="6">
    <source>
        <dbReference type="ARBA" id="ARBA00022645"/>
    </source>
</evidence>
<evidence type="ECO:0000256" key="9">
    <source>
        <dbReference type="ARBA" id="ARBA00022729"/>
    </source>
</evidence>
<evidence type="ECO:0000313" key="19">
    <source>
        <dbReference type="EMBL" id="CBY39524.1"/>
    </source>
</evidence>
<dbReference type="Gene3D" id="3.40.630.10">
    <property type="entry name" value="Zn peptidases"/>
    <property type="match status" value="1"/>
</dbReference>
<comment type="function">
    <text evidence="2">Extracellular metalloprotease that contributes to pathogenicity.</text>
</comment>
<keyword evidence="8" id="KW-0479">Metal-binding</keyword>
<dbReference type="FunFam" id="3.40.630.10:FF:000040">
    <property type="entry name" value="zinc carboxypeptidase"/>
    <property type="match status" value="1"/>
</dbReference>
<dbReference type="EMBL" id="FN655562">
    <property type="protein sequence ID" value="CBY39524.1"/>
    <property type="molecule type" value="Genomic_DNA"/>
</dbReference>
<keyword evidence="5" id="KW-0964">Secreted</keyword>
<accession>E4YVN9</accession>
<keyword evidence="10" id="KW-0378">Hydrolase</keyword>
<keyword evidence="7" id="KW-0645">Protease</keyword>
<evidence type="ECO:0000256" key="17">
    <source>
        <dbReference type="PROSITE-ProRule" id="PRU01379"/>
    </source>
</evidence>
<keyword evidence="14" id="KW-0865">Zymogen</keyword>
<dbReference type="PANTHER" id="PTHR11705:SF143">
    <property type="entry name" value="SLL0236 PROTEIN"/>
    <property type="match status" value="1"/>
</dbReference>
<comment type="cofactor">
    <cofactor evidence="1">
        <name>Zn(2+)</name>
        <dbReference type="ChEBI" id="CHEBI:29105"/>
    </cofactor>
</comment>
<evidence type="ECO:0000259" key="18">
    <source>
        <dbReference type="PROSITE" id="PS52035"/>
    </source>
</evidence>
<dbReference type="SUPFAM" id="SSF54897">
    <property type="entry name" value="Protease propeptides/inhibitors"/>
    <property type="match status" value="1"/>
</dbReference>
<evidence type="ECO:0000256" key="14">
    <source>
        <dbReference type="ARBA" id="ARBA00023145"/>
    </source>
</evidence>
<dbReference type="AlphaFoldDB" id="E4YVN9"/>
<evidence type="ECO:0000256" key="4">
    <source>
        <dbReference type="ARBA" id="ARBA00005988"/>
    </source>
</evidence>
<gene>
    <name evidence="19" type="ORF">GSOID_T00020095001</name>
</gene>
<dbReference type="Pfam" id="PF02244">
    <property type="entry name" value="Propep_M14"/>
    <property type="match status" value="1"/>
</dbReference>
<dbReference type="SMART" id="SM00631">
    <property type="entry name" value="Zn_pept"/>
    <property type="match status" value="1"/>
</dbReference>
<dbReference type="CDD" id="cd03860">
    <property type="entry name" value="M14_CP_A-B_like"/>
    <property type="match status" value="1"/>
</dbReference>
<dbReference type="SUPFAM" id="SSF53187">
    <property type="entry name" value="Zn-dependent exopeptidases"/>
    <property type="match status" value="1"/>
</dbReference>
<keyword evidence="12" id="KW-0843">Virulence</keyword>
<evidence type="ECO:0000256" key="7">
    <source>
        <dbReference type="ARBA" id="ARBA00022670"/>
    </source>
</evidence>
<dbReference type="GO" id="GO:0005615">
    <property type="term" value="C:extracellular space"/>
    <property type="evidence" value="ECO:0007669"/>
    <property type="project" value="TreeGrafter"/>
</dbReference>
<comment type="similarity">
    <text evidence="4 17">Belongs to the peptidase M14 family.</text>
</comment>
<name>E4YVN9_OIKDI</name>
<keyword evidence="15" id="KW-1015">Disulfide bond</keyword>
<dbReference type="GO" id="GO:0006508">
    <property type="term" value="P:proteolysis"/>
    <property type="evidence" value="ECO:0007669"/>
    <property type="project" value="UniProtKB-KW"/>
</dbReference>
<sequence length="497" mass="56216">MGLSLAAVFLAAFYHENKEGDLRYIAPYYGAAYWLFCSGVISSLIAGATILGEEVDEDEDEEFDHLKKPSLVLTGTDNDAFSTESASISGEESTNIALAREHYDGDKVFRLKIDSQEKLELFKSLAGYLDVWKEPRNFEDFADVRVSKKELDRFEVLLKSKKIQSEIFIDNVEEMVEQTFQDVAAGFNDFYDFNYEQYHRFEDYQEWQAQFAEINSDLIEIENLGISFEGRALNAMKIGNGSQHIVMHGGTHAREWISPITMVNFAKQLVDEFRAGGRNAKYLNDITWHIVLNMNPDGYEYTFTDSRMWRKTRSTNNTPSNCIGVDPNRNWDSCWQCPGASSNPCNEAYYGPGAFSEPETKAASDHLKSISNVRGYVDVHAYGQYWMYPYGYKIAHSQSNLKLNTISMDAAIAIALVHRKQFKYGTINDVIYQASGSSADWAYDQANIPCSFALELRDQGQFGFLLPANQIKPVAEEMWAGLTIMADAVIAGTCNRK</sequence>
<dbReference type="PRINTS" id="PR00765">
    <property type="entry name" value="CRBOXYPTASEA"/>
</dbReference>
<dbReference type="InterPro" id="IPR036990">
    <property type="entry name" value="M14A-like_propep"/>
</dbReference>
<keyword evidence="11" id="KW-0862">Zinc</keyword>
<dbReference type="InterPro" id="IPR003146">
    <property type="entry name" value="M14A_act_pep"/>
</dbReference>
<dbReference type="PANTHER" id="PTHR11705">
    <property type="entry name" value="PROTEASE FAMILY M14 CARBOXYPEPTIDASE A,B"/>
    <property type="match status" value="1"/>
</dbReference>